<reference evidence="2" key="2">
    <citation type="submission" date="2020-09" db="EMBL/GenBank/DDBJ databases">
        <authorList>
            <person name="Sun Q."/>
            <person name="Ohkuma M."/>
        </authorList>
    </citation>
    <scope>NUCLEOTIDE SEQUENCE</scope>
    <source>
        <strain evidence="2">JCM 3172</strain>
    </source>
</reference>
<dbReference type="Gene3D" id="1.10.260.40">
    <property type="entry name" value="lambda repressor-like DNA-binding domains"/>
    <property type="match status" value="1"/>
</dbReference>
<dbReference type="InterPro" id="IPR001387">
    <property type="entry name" value="Cro/C1-type_HTH"/>
</dbReference>
<dbReference type="GO" id="GO:0003677">
    <property type="term" value="F:DNA binding"/>
    <property type="evidence" value="ECO:0007669"/>
    <property type="project" value="InterPro"/>
</dbReference>
<evidence type="ECO:0000259" key="1">
    <source>
        <dbReference type="SMART" id="SM00530"/>
    </source>
</evidence>
<dbReference type="Pfam" id="PF13560">
    <property type="entry name" value="HTH_31"/>
    <property type="match status" value="1"/>
</dbReference>
<dbReference type="SMART" id="SM00530">
    <property type="entry name" value="HTH_XRE"/>
    <property type="match status" value="1"/>
</dbReference>
<evidence type="ECO:0000313" key="2">
    <source>
        <dbReference type="EMBL" id="GGT19113.1"/>
    </source>
</evidence>
<dbReference type="Proteomes" id="UP000619486">
    <property type="component" value="Unassembled WGS sequence"/>
</dbReference>
<dbReference type="EMBL" id="BMQQ01000002">
    <property type="protein sequence ID" value="GGT19113.1"/>
    <property type="molecule type" value="Genomic_DNA"/>
</dbReference>
<gene>
    <name evidence="2" type="ORF">GCM10014713_10090</name>
</gene>
<organism evidence="2 3">
    <name type="scientific">Streptomyces purpureus</name>
    <dbReference type="NCBI Taxonomy" id="1951"/>
    <lineage>
        <taxon>Bacteria</taxon>
        <taxon>Bacillati</taxon>
        <taxon>Actinomycetota</taxon>
        <taxon>Actinomycetes</taxon>
        <taxon>Kitasatosporales</taxon>
        <taxon>Streptomycetaceae</taxon>
        <taxon>Streptomyces</taxon>
    </lineage>
</organism>
<dbReference type="AlphaFoldDB" id="A0A918GYL3"/>
<evidence type="ECO:0000313" key="3">
    <source>
        <dbReference type="Proteomes" id="UP000619486"/>
    </source>
</evidence>
<sequence>MRNPTDRPPVSYVLAGEWPDALLLPDAPPTAHAGQELALALRALMRTRGLSARALAQRAGTTHPTILRILGGTGLVDMRTVFLLEVTLQAPLWPRRLYADFTPPGTSP</sequence>
<accession>A0A918GYL3</accession>
<reference evidence="2" key="1">
    <citation type="journal article" date="2014" name="Int. J. Syst. Evol. Microbiol.">
        <title>Complete genome sequence of Corynebacterium casei LMG S-19264T (=DSM 44701T), isolated from a smear-ripened cheese.</title>
        <authorList>
            <consortium name="US DOE Joint Genome Institute (JGI-PGF)"/>
            <person name="Walter F."/>
            <person name="Albersmeier A."/>
            <person name="Kalinowski J."/>
            <person name="Ruckert C."/>
        </authorList>
    </citation>
    <scope>NUCLEOTIDE SEQUENCE</scope>
    <source>
        <strain evidence="2">JCM 3172</strain>
    </source>
</reference>
<dbReference type="InterPro" id="IPR010982">
    <property type="entry name" value="Lambda_DNA-bd_dom_sf"/>
</dbReference>
<dbReference type="CDD" id="cd00093">
    <property type="entry name" value="HTH_XRE"/>
    <property type="match status" value="1"/>
</dbReference>
<dbReference type="RefSeq" id="WP_019890116.1">
    <property type="nucleotide sequence ID" value="NZ_BMQQ01000002.1"/>
</dbReference>
<keyword evidence="3" id="KW-1185">Reference proteome</keyword>
<proteinExistence type="predicted"/>
<protein>
    <recommendedName>
        <fullName evidence="1">HTH cro/C1-type domain-containing protein</fullName>
    </recommendedName>
</protein>
<comment type="caution">
    <text evidence="2">The sequence shown here is derived from an EMBL/GenBank/DDBJ whole genome shotgun (WGS) entry which is preliminary data.</text>
</comment>
<feature type="domain" description="HTH cro/C1-type" evidence="1">
    <location>
        <begin position="40"/>
        <end position="95"/>
    </location>
</feature>
<dbReference type="SUPFAM" id="SSF47413">
    <property type="entry name" value="lambda repressor-like DNA-binding domains"/>
    <property type="match status" value="1"/>
</dbReference>
<name>A0A918GYL3_9ACTN</name>